<evidence type="ECO:0000259" key="10">
    <source>
        <dbReference type="Pfam" id="PF14338"/>
    </source>
</evidence>
<dbReference type="GO" id="GO:0015667">
    <property type="term" value="F:site-specific DNA-methyltransferase (cytosine-N4-specific) activity"/>
    <property type="evidence" value="ECO:0007669"/>
    <property type="project" value="UniProtKB-EC"/>
</dbReference>
<dbReference type="InterPro" id="IPR001091">
    <property type="entry name" value="RM_Methyltransferase"/>
</dbReference>
<dbReference type="GO" id="GO:0032259">
    <property type="term" value="P:methylation"/>
    <property type="evidence" value="ECO:0007669"/>
    <property type="project" value="UniProtKB-KW"/>
</dbReference>
<dbReference type="PRINTS" id="PR00508">
    <property type="entry name" value="S21N4MTFRASE"/>
</dbReference>
<evidence type="ECO:0000256" key="2">
    <source>
        <dbReference type="ARBA" id="ARBA00022603"/>
    </source>
</evidence>
<evidence type="ECO:0000259" key="9">
    <source>
        <dbReference type="Pfam" id="PF01555"/>
    </source>
</evidence>
<reference evidence="11 12" key="1">
    <citation type="submission" date="2017-04" db="EMBL/GenBank/DDBJ databases">
        <title>Genome Sequence of Marinobacter salarius strain SMR5 Isolated from a culture of the Diatom Skeletonema marinoi.</title>
        <authorList>
            <person name="Topel M."/>
            <person name="Pinder M.I.M."/>
            <person name="Johansson O.N."/>
            <person name="Kourtchenko O."/>
            <person name="Godhe A."/>
            <person name="Clarke A.K."/>
        </authorList>
    </citation>
    <scope>NUCLEOTIDE SEQUENCE [LARGE SCALE GENOMIC DNA]</scope>
    <source>
        <strain evidence="11 12">SMR5</strain>
        <plasmid evidence="12">Plasmid psmr5</plasmid>
    </source>
</reference>
<accession>A0A1W6KFU7</accession>
<dbReference type="InterPro" id="IPR017985">
    <property type="entry name" value="MeTrfase_CN4_CS"/>
</dbReference>
<organism evidence="11 12">
    <name type="scientific">Marinobacter salarius</name>
    <dbReference type="NCBI Taxonomy" id="1420917"/>
    <lineage>
        <taxon>Bacteria</taxon>
        <taxon>Pseudomonadati</taxon>
        <taxon>Pseudomonadota</taxon>
        <taxon>Gammaproteobacteria</taxon>
        <taxon>Pseudomonadales</taxon>
        <taxon>Marinobacteraceae</taxon>
        <taxon>Marinobacter</taxon>
    </lineage>
</organism>
<evidence type="ECO:0000313" key="12">
    <source>
        <dbReference type="Proteomes" id="UP000193100"/>
    </source>
</evidence>
<dbReference type="GO" id="GO:0008170">
    <property type="term" value="F:N-methyltransferase activity"/>
    <property type="evidence" value="ECO:0007669"/>
    <property type="project" value="InterPro"/>
</dbReference>
<evidence type="ECO:0000256" key="7">
    <source>
        <dbReference type="ARBA" id="ARBA00049120"/>
    </source>
</evidence>
<evidence type="ECO:0000256" key="3">
    <source>
        <dbReference type="ARBA" id="ARBA00022679"/>
    </source>
</evidence>
<dbReference type="Pfam" id="PF14338">
    <property type="entry name" value="Mrr_N"/>
    <property type="match status" value="1"/>
</dbReference>
<dbReference type="GO" id="GO:0009307">
    <property type="term" value="P:DNA restriction-modification system"/>
    <property type="evidence" value="ECO:0007669"/>
    <property type="project" value="UniProtKB-KW"/>
</dbReference>
<keyword evidence="5" id="KW-0680">Restriction system</keyword>
<evidence type="ECO:0000256" key="5">
    <source>
        <dbReference type="ARBA" id="ARBA00022747"/>
    </source>
</evidence>
<dbReference type="InterPro" id="IPR029063">
    <property type="entry name" value="SAM-dependent_MTases_sf"/>
</dbReference>
<dbReference type="Proteomes" id="UP000193100">
    <property type="component" value="Plasmid pSMR5"/>
</dbReference>
<sequence length="408" mass="45296">MQLSLFSNVKTVYANSDGPLDNESLYRRVAREAGISLKTVKEKSPIGESGQMHSKFQREVRWHQQTLKTAGLLQHTGQRGRWELTKEGKTSLRKAQPKASMVAFSTDLGTALWSLSADVFNAIDAPVTLCLTSPPYPLAKPRAYGNPSLNDYIEFIVDSMQPIVANLVDGGSICLNVSNDIFCPGTPARSIYREKLVIALAEELGLWKMDELIWSNPNKCPGPVRWASMTRQQLNVGYEPIYWFSNNPKKAIANNRRVLQPHSEKHLDFVRRGGNRMEKSCSDGAYRTPAGGYSRETEGRIPRNILTYPHNCPAQSKYKAAARSMGLAAHGAPYPLKLALFLIQFLSREGDLVVDPFAGSLTTAEGAEITGRKWLVTDCMLEYVLGGSTRFAHRESFRINPDFAALAA</sequence>
<dbReference type="GO" id="GO:0003677">
    <property type="term" value="F:DNA binding"/>
    <property type="evidence" value="ECO:0007669"/>
    <property type="project" value="UniProtKB-KW"/>
</dbReference>
<evidence type="ECO:0000256" key="8">
    <source>
        <dbReference type="RuleBase" id="RU362026"/>
    </source>
</evidence>
<dbReference type="InterPro" id="IPR002941">
    <property type="entry name" value="DNA_methylase_N4/N6"/>
</dbReference>
<comment type="catalytic activity">
    <reaction evidence="7">
        <text>a 2'-deoxycytidine in DNA + S-adenosyl-L-methionine = an N(4)-methyl-2'-deoxycytidine in DNA + S-adenosyl-L-homocysteine + H(+)</text>
        <dbReference type="Rhea" id="RHEA:16857"/>
        <dbReference type="Rhea" id="RHEA-COMP:11369"/>
        <dbReference type="Rhea" id="RHEA-COMP:13674"/>
        <dbReference type="ChEBI" id="CHEBI:15378"/>
        <dbReference type="ChEBI" id="CHEBI:57856"/>
        <dbReference type="ChEBI" id="CHEBI:59789"/>
        <dbReference type="ChEBI" id="CHEBI:85452"/>
        <dbReference type="ChEBI" id="CHEBI:137933"/>
        <dbReference type="EC" id="2.1.1.113"/>
    </reaction>
</comment>
<proteinExistence type="inferred from homology"/>
<keyword evidence="6" id="KW-0238">DNA-binding</keyword>
<gene>
    <name evidence="11" type="primary">pvuIIM</name>
    <name evidence="11" type="ORF">MARSALSMR5_04263</name>
</gene>
<evidence type="ECO:0000313" key="11">
    <source>
        <dbReference type="EMBL" id="ARM86280.1"/>
    </source>
</evidence>
<keyword evidence="11" id="KW-0614">Plasmid</keyword>
<dbReference type="InterPro" id="IPR025745">
    <property type="entry name" value="Mrr-like_N_dom"/>
</dbReference>
<geneLocation type="plasmid" evidence="12">
    <name>psmr5</name>
</geneLocation>
<dbReference type="EC" id="2.1.1.-" evidence="8"/>
<name>A0A1W6KFU7_9GAMM</name>
<dbReference type="SUPFAM" id="SSF53335">
    <property type="entry name" value="S-adenosyl-L-methionine-dependent methyltransferases"/>
    <property type="match status" value="1"/>
</dbReference>
<dbReference type="GeneID" id="77258157"/>
<dbReference type="RefSeq" id="WP_085682231.1">
    <property type="nucleotide sequence ID" value="NZ_CP020932.1"/>
</dbReference>
<dbReference type="PROSITE" id="PS00093">
    <property type="entry name" value="N4_MTASE"/>
    <property type="match status" value="1"/>
</dbReference>
<dbReference type="AlphaFoldDB" id="A0A1W6KFU7"/>
<evidence type="ECO:0000256" key="4">
    <source>
        <dbReference type="ARBA" id="ARBA00022691"/>
    </source>
</evidence>
<keyword evidence="2 11" id="KW-0489">Methyltransferase</keyword>
<keyword evidence="4" id="KW-0949">S-adenosyl-L-methionine</keyword>
<dbReference type="Pfam" id="PF01555">
    <property type="entry name" value="N6_N4_Mtase"/>
    <property type="match status" value="1"/>
</dbReference>
<dbReference type="Gene3D" id="3.40.50.150">
    <property type="entry name" value="Vaccinia Virus protein VP39"/>
    <property type="match status" value="1"/>
</dbReference>
<dbReference type="REBASE" id="202393">
    <property type="entry name" value="M.MsaSMR5ORF4263P"/>
</dbReference>
<evidence type="ECO:0000256" key="6">
    <source>
        <dbReference type="ARBA" id="ARBA00023125"/>
    </source>
</evidence>
<keyword evidence="3 11" id="KW-0808">Transferase</keyword>
<protein>
    <recommendedName>
        <fullName evidence="8">Methyltransferase</fullName>
        <ecNumber evidence="8">2.1.1.-</ecNumber>
    </recommendedName>
</protein>
<evidence type="ECO:0000256" key="1">
    <source>
        <dbReference type="ARBA" id="ARBA00010203"/>
    </source>
</evidence>
<dbReference type="EMBL" id="CP020932">
    <property type="protein sequence ID" value="ARM86280.1"/>
    <property type="molecule type" value="Genomic_DNA"/>
</dbReference>
<comment type="similarity">
    <text evidence="1">Belongs to the N(4)/N(6)-methyltransferase family. N(4) subfamily.</text>
</comment>
<feature type="domain" description="Restriction system protein Mrr-like N-terminal" evidence="10">
    <location>
        <begin position="16"/>
        <end position="93"/>
    </location>
</feature>
<feature type="domain" description="DNA methylase N-4/N-6" evidence="9">
    <location>
        <begin position="127"/>
        <end position="384"/>
    </location>
</feature>